<evidence type="ECO:0000313" key="2">
    <source>
        <dbReference type="Proteomes" id="UP001336250"/>
    </source>
</evidence>
<dbReference type="InterPro" id="IPR052184">
    <property type="entry name" value="SDR_enzymes"/>
</dbReference>
<dbReference type="SUPFAM" id="SSF51735">
    <property type="entry name" value="NAD(P)-binding Rossmann-fold domains"/>
    <property type="match status" value="1"/>
</dbReference>
<dbReference type="Pfam" id="PF00106">
    <property type="entry name" value="adh_short"/>
    <property type="match status" value="1"/>
</dbReference>
<proteinExistence type="predicted"/>
<gene>
    <name evidence="1" type="ORF">V4F39_03550</name>
</gene>
<dbReference type="InterPro" id="IPR002347">
    <property type="entry name" value="SDR_fam"/>
</dbReference>
<reference evidence="1 2" key="1">
    <citation type="submission" date="2024-02" db="EMBL/GenBank/DDBJ databases">
        <title>Genome sequence of Aquincola sp. MAHUQ-54.</title>
        <authorList>
            <person name="Huq M.A."/>
        </authorList>
    </citation>
    <scope>NUCLEOTIDE SEQUENCE [LARGE SCALE GENOMIC DNA]</scope>
    <source>
        <strain evidence="1 2">MAHUQ-54</strain>
    </source>
</reference>
<keyword evidence="2" id="KW-1185">Reference proteome</keyword>
<dbReference type="InterPro" id="IPR020904">
    <property type="entry name" value="Sc_DH/Rdtase_CS"/>
</dbReference>
<name>A0AAW9PYX7_9BURK</name>
<dbReference type="Gene3D" id="3.40.50.720">
    <property type="entry name" value="NAD(P)-binding Rossmann-like Domain"/>
    <property type="match status" value="1"/>
</dbReference>
<dbReference type="PRINTS" id="PR00081">
    <property type="entry name" value="GDHRDH"/>
</dbReference>
<dbReference type="Proteomes" id="UP001336250">
    <property type="component" value="Unassembled WGS sequence"/>
</dbReference>
<dbReference type="RefSeq" id="WP_332287885.1">
    <property type="nucleotide sequence ID" value="NZ_JAZIBG010000009.1"/>
</dbReference>
<dbReference type="PANTHER" id="PTHR45458">
    <property type="entry name" value="SHORT-CHAIN DEHYDROGENASE/REDUCTASE SDR"/>
    <property type="match status" value="1"/>
</dbReference>
<sequence length="275" mass="29157">MQASSEAPPDSVPGDVLVTGASRGIGLALARQHLERGHRVFGLSRTVPPSLAGHAGYVHVTLDLARCDGLGDALRGKLIRPHGLTRLSRLFLNAGQFSPRIADVAQVPLAELQALMDLNVWANKLLLDALLQHGVGIEACVVSSSIAGVRARGGNSGYAISKAALNMLVRLYALEQPATYFALLGLCNVDTELARRIGALPLEGTFPDLEGLRRRGAQAGYLATAAQRADDIHRLLVAGLREHLPSGEFAEVRTLKEAPWFQAAACAPAPCKETA</sequence>
<dbReference type="PANTHER" id="PTHR45458:SF1">
    <property type="entry name" value="SHORT CHAIN DEHYDROGENASE"/>
    <property type="match status" value="1"/>
</dbReference>
<organism evidence="1 2">
    <name type="scientific">Aquincola agrisoli</name>
    <dbReference type="NCBI Taxonomy" id="3119538"/>
    <lineage>
        <taxon>Bacteria</taxon>
        <taxon>Pseudomonadati</taxon>
        <taxon>Pseudomonadota</taxon>
        <taxon>Betaproteobacteria</taxon>
        <taxon>Burkholderiales</taxon>
        <taxon>Sphaerotilaceae</taxon>
        <taxon>Aquincola</taxon>
    </lineage>
</organism>
<comment type="caution">
    <text evidence="1">The sequence shown here is derived from an EMBL/GenBank/DDBJ whole genome shotgun (WGS) entry which is preliminary data.</text>
</comment>
<dbReference type="GO" id="GO:0016616">
    <property type="term" value="F:oxidoreductase activity, acting on the CH-OH group of donors, NAD or NADP as acceptor"/>
    <property type="evidence" value="ECO:0007669"/>
    <property type="project" value="TreeGrafter"/>
</dbReference>
<dbReference type="AlphaFoldDB" id="A0AAW9PYX7"/>
<dbReference type="InterPro" id="IPR036291">
    <property type="entry name" value="NAD(P)-bd_dom_sf"/>
</dbReference>
<evidence type="ECO:0000313" key="1">
    <source>
        <dbReference type="EMBL" id="MEF7612973.1"/>
    </source>
</evidence>
<dbReference type="EMBL" id="JAZIBG010000009">
    <property type="protein sequence ID" value="MEF7612973.1"/>
    <property type="molecule type" value="Genomic_DNA"/>
</dbReference>
<accession>A0AAW9PYX7</accession>
<protein>
    <submittedName>
        <fullName evidence="1">SDR family NAD(P)-dependent oxidoreductase</fullName>
    </submittedName>
</protein>
<dbReference type="PROSITE" id="PS00061">
    <property type="entry name" value="ADH_SHORT"/>
    <property type="match status" value="1"/>
</dbReference>